<feature type="chain" id="PRO_5002673035" evidence="18">
    <location>
        <begin position="27"/>
        <end position="774"/>
    </location>
</feature>
<evidence type="ECO:0000313" key="22">
    <source>
        <dbReference type="Proteomes" id="UP000001568"/>
    </source>
</evidence>
<comment type="catalytic activity">
    <reaction evidence="1">
        <text>a [peptide]-C-terminal (2S)-2-hydroxyglycine = a [peptide]-C-terminal amide + glyoxylate</text>
        <dbReference type="Rhea" id="RHEA:20924"/>
        <dbReference type="Rhea" id="RHEA-COMP:13485"/>
        <dbReference type="Rhea" id="RHEA-COMP:15321"/>
        <dbReference type="ChEBI" id="CHEBI:36655"/>
        <dbReference type="ChEBI" id="CHEBI:137001"/>
        <dbReference type="ChEBI" id="CHEBI:142768"/>
        <dbReference type="EC" id="4.3.2.5"/>
    </reaction>
</comment>
<evidence type="ECO:0000313" key="21">
    <source>
        <dbReference type="EMBL" id="ABO95657.1"/>
    </source>
</evidence>
<dbReference type="OrthoDB" id="497145at2759"/>
<evidence type="ECO:0000256" key="5">
    <source>
        <dbReference type="ARBA" id="ARBA00022723"/>
    </source>
</evidence>
<comment type="cofactor">
    <cofactor evidence="13">
        <name>Cu(2+)</name>
        <dbReference type="ChEBI" id="CHEBI:29036"/>
    </cofactor>
    <text evidence="13">Binds 2 Cu(2+) ions per subunit.</text>
</comment>
<dbReference type="GO" id="GO:0005507">
    <property type="term" value="F:copper ion binding"/>
    <property type="evidence" value="ECO:0007669"/>
    <property type="project" value="InterPro"/>
</dbReference>
<keyword evidence="10" id="KW-0456">Lyase</keyword>
<keyword evidence="22" id="KW-1185">Reference proteome</keyword>
<comment type="cofactor">
    <cofactor evidence="2">
        <name>Zn(2+)</name>
        <dbReference type="ChEBI" id="CHEBI:29105"/>
    </cofactor>
</comment>
<keyword evidence="6 18" id="KW-0732">Signal</keyword>
<evidence type="ECO:0000256" key="2">
    <source>
        <dbReference type="ARBA" id="ARBA00001947"/>
    </source>
</evidence>
<evidence type="ECO:0000259" key="19">
    <source>
        <dbReference type="Pfam" id="PF01082"/>
    </source>
</evidence>
<dbReference type="InterPro" id="IPR008977">
    <property type="entry name" value="PHM/PNGase_F_dom_sf"/>
</dbReference>
<feature type="compositionally biased region" description="Basic residues" evidence="16">
    <location>
        <begin position="764"/>
        <end position="774"/>
    </location>
</feature>
<feature type="repeat" description="NHL" evidence="15">
    <location>
        <begin position="420"/>
        <end position="448"/>
    </location>
</feature>
<dbReference type="RefSeq" id="XP_001417364.1">
    <property type="nucleotide sequence ID" value="XM_001417327.1"/>
</dbReference>
<dbReference type="InterPro" id="IPR000323">
    <property type="entry name" value="Cu2_ascorb_mOase_N"/>
</dbReference>
<dbReference type="GO" id="GO:0004598">
    <property type="term" value="F:peptidylamidoglycolate lyase activity"/>
    <property type="evidence" value="ECO:0007669"/>
    <property type="project" value="UniProtKB-EC"/>
</dbReference>
<reference evidence="21 22" key="1">
    <citation type="journal article" date="2007" name="Proc. Natl. Acad. Sci. U.S.A.">
        <title>The tiny eukaryote Ostreococcus provides genomic insights into the paradox of plankton speciation.</title>
        <authorList>
            <person name="Palenik B."/>
            <person name="Grimwood J."/>
            <person name="Aerts A."/>
            <person name="Rouze P."/>
            <person name="Salamov A."/>
            <person name="Putnam N."/>
            <person name="Dupont C."/>
            <person name="Jorgensen R."/>
            <person name="Derelle E."/>
            <person name="Rombauts S."/>
            <person name="Zhou K."/>
            <person name="Otillar R."/>
            <person name="Merchant S.S."/>
            <person name="Podell S."/>
            <person name="Gaasterland T."/>
            <person name="Napoli C."/>
            <person name="Gendler K."/>
            <person name="Manuell A."/>
            <person name="Tai V."/>
            <person name="Vallon O."/>
            <person name="Piganeau G."/>
            <person name="Jancek S."/>
            <person name="Heijde M."/>
            <person name="Jabbari K."/>
            <person name="Bowler C."/>
            <person name="Lohr M."/>
            <person name="Robbens S."/>
            <person name="Werner G."/>
            <person name="Dubchak I."/>
            <person name="Pazour G.J."/>
            <person name="Ren Q."/>
            <person name="Paulsen I."/>
            <person name="Delwiche C."/>
            <person name="Schmutz J."/>
            <person name="Rokhsar D."/>
            <person name="Van de Peer Y."/>
            <person name="Moreau H."/>
            <person name="Grigoriev I.V."/>
        </authorList>
    </citation>
    <scope>NUCLEOTIDE SEQUENCE [LARGE SCALE GENOMIC DNA]</scope>
    <source>
        <strain evidence="21 22">CCE9901</strain>
    </source>
</reference>
<evidence type="ECO:0000256" key="17">
    <source>
        <dbReference type="SAM" id="Phobius"/>
    </source>
</evidence>
<feature type="binding site" evidence="13">
    <location>
        <position position="222"/>
    </location>
    <ligand>
        <name>Cu(2+)</name>
        <dbReference type="ChEBI" id="CHEBI:29036"/>
        <label>1</label>
        <note>catalytic</note>
    </ligand>
</feature>
<evidence type="ECO:0000256" key="14">
    <source>
        <dbReference type="PIRSR" id="PIRSR600720-3"/>
    </source>
</evidence>
<keyword evidence="17" id="KW-0812">Transmembrane</keyword>
<comment type="similarity">
    <text evidence="4">In the N-terminal section; belongs to the copper type II ascorbate-dependent monooxygenase family.</text>
</comment>
<evidence type="ECO:0000259" key="20">
    <source>
        <dbReference type="Pfam" id="PF03712"/>
    </source>
</evidence>
<comment type="catalytic activity">
    <reaction evidence="12">
        <text>a [peptide]-C-terminal glycine + 2 L-ascorbate + O2 = a [peptide]-C-terminal (2S)-2-hydroxyglycine + 2 monodehydro-L-ascorbate radical + H2O</text>
        <dbReference type="Rhea" id="RHEA:21452"/>
        <dbReference type="Rhea" id="RHEA-COMP:13486"/>
        <dbReference type="Rhea" id="RHEA-COMP:15321"/>
        <dbReference type="ChEBI" id="CHEBI:15377"/>
        <dbReference type="ChEBI" id="CHEBI:15379"/>
        <dbReference type="ChEBI" id="CHEBI:38290"/>
        <dbReference type="ChEBI" id="CHEBI:59513"/>
        <dbReference type="ChEBI" id="CHEBI:137000"/>
        <dbReference type="ChEBI" id="CHEBI:142768"/>
        <dbReference type="EC" id="1.14.17.3"/>
    </reaction>
</comment>
<dbReference type="HOGENOM" id="CLU_361460_0_0_1"/>
<dbReference type="GeneID" id="5001556"/>
<keyword evidence="17" id="KW-1133">Transmembrane helix</keyword>
<keyword evidence="21" id="KW-0503">Monooxygenase</keyword>
<dbReference type="Gramene" id="ABO95657">
    <property type="protein sequence ID" value="ABO95657"/>
    <property type="gene ID" value="OSTLU_15206"/>
</dbReference>
<dbReference type="InterPro" id="IPR024548">
    <property type="entry name" value="Cu2_monoox_C"/>
</dbReference>
<feature type="binding site" evidence="13">
    <location>
        <position position="152"/>
    </location>
    <ligand>
        <name>Cu(2+)</name>
        <dbReference type="ChEBI" id="CHEBI:29036"/>
        <label>1</label>
        <note>catalytic</note>
    </ligand>
</feature>
<dbReference type="InterPro" id="IPR001258">
    <property type="entry name" value="NHL_repeat"/>
</dbReference>
<feature type="disulfide bond" evidence="14">
    <location>
        <begin position="85"/>
        <end position="110"/>
    </location>
</feature>
<dbReference type="Gene3D" id="2.60.120.310">
    <property type="entry name" value="Copper type II, ascorbate-dependent monooxygenase, N-terminal domain"/>
    <property type="match status" value="1"/>
</dbReference>
<evidence type="ECO:0000256" key="18">
    <source>
        <dbReference type="SAM" id="SignalP"/>
    </source>
</evidence>
<evidence type="ECO:0000256" key="6">
    <source>
        <dbReference type="ARBA" id="ARBA00022729"/>
    </source>
</evidence>
<dbReference type="InterPro" id="IPR000720">
    <property type="entry name" value="PHM/PAL"/>
</dbReference>
<dbReference type="OMA" id="EHHAHQS"/>
<evidence type="ECO:0000256" key="9">
    <source>
        <dbReference type="ARBA" id="ARBA00023180"/>
    </source>
</evidence>
<keyword evidence="21" id="KW-0560">Oxidoreductase</keyword>
<feature type="signal peptide" evidence="18">
    <location>
        <begin position="1"/>
        <end position="26"/>
    </location>
</feature>
<keyword evidence="7" id="KW-0677">Repeat</keyword>
<keyword evidence="17" id="KW-0472">Membrane</keyword>
<feature type="domain" description="Copper type II ascorbate-dependent monooxygenase C-terminal" evidence="20">
    <location>
        <begin position="188"/>
        <end position="316"/>
    </location>
</feature>
<feature type="binding site" evidence="13">
    <location>
        <position position="78"/>
    </location>
    <ligand>
        <name>Cu(2+)</name>
        <dbReference type="ChEBI" id="CHEBI:29036"/>
        <label>1</label>
        <note>catalytic</note>
    </ligand>
</feature>
<dbReference type="Proteomes" id="UP000001568">
    <property type="component" value="Chromosome 4"/>
</dbReference>
<feature type="binding site" evidence="13">
    <location>
        <position position="298"/>
    </location>
    <ligand>
        <name>Cu(2+)</name>
        <dbReference type="ChEBI" id="CHEBI:29036"/>
        <label>1</label>
        <note>catalytic</note>
    </ligand>
</feature>
<evidence type="ECO:0000256" key="11">
    <source>
        <dbReference type="ARBA" id="ARBA00023268"/>
    </source>
</evidence>
<dbReference type="SUPFAM" id="SSF101898">
    <property type="entry name" value="NHL repeat"/>
    <property type="match status" value="1"/>
</dbReference>
<dbReference type="GO" id="GO:0006518">
    <property type="term" value="P:peptide metabolic process"/>
    <property type="evidence" value="ECO:0007669"/>
    <property type="project" value="InterPro"/>
</dbReference>
<evidence type="ECO:0000256" key="7">
    <source>
        <dbReference type="ARBA" id="ARBA00022737"/>
    </source>
</evidence>
<dbReference type="PROSITE" id="PS51125">
    <property type="entry name" value="NHL"/>
    <property type="match status" value="1"/>
</dbReference>
<dbReference type="InterPro" id="IPR036939">
    <property type="entry name" value="Cu2_ascorb_mOase_N_sf"/>
</dbReference>
<evidence type="ECO:0000256" key="13">
    <source>
        <dbReference type="PIRSR" id="PIRSR600720-2"/>
    </source>
</evidence>
<evidence type="ECO:0000256" key="1">
    <source>
        <dbReference type="ARBA" id="ARBA00000686"/>
    </source>
</evidence>
<feature type="region of interest" description="Disordered" evidence="16">
    <location>
        <begin position="720"/>
        <end position="774"/>
    </location>
</feature>
<dbReference type="Pfam" id="PF03712">
    <property type="entry name" value="Cu2_monoox_C"/>
    <property type="match status" value="1"/>
</dbReference>
<dbReference type="eggNOG" id="KOG3567">
    <property type="taxonomic scope" value="Eukaryota"/>
</dbReference>
<dbReference type="EMBL" id="CP000584">
    <property type="protein sequence ID" value="ABO95657.1"/>
    <property type="molecule type" value="Genomic_DNA"/>
</dbReference>
<feature type="binding site" evidence="13">
    <location>
        <position position="79"/>
    </location>
    <ligand>
        <name>Cu(2+)</name>
        <dbReference type="ChEBI" id="CHEBI:29036"/>
        <label>1</label>
        <note>catalytic</note>
    </ligand>
</feature>
<dbReference type="Pfam" id="PF01082">
    <property type="entry name" value="Cu2_monooxygen"/>
    <property type="match status" value="1"/>
</dbReference>
<dbReference type="AlphaFoldDB" id="A4RWP3"/>
<evidence type="ECO:0000256" key="12">
    <source>
        <dbReference type="ARBA" id="ARBA00048431"/>
    </source>
</evidence>
<dbReference type="InterPro" id="IPR014784">
    <property type="entry name" value="Cu2_ascorb_mOase-like_C"/>
</dbReference>
<feature type="compositionally biased region" description="Acidic residues" evidence="16">
    <location>
        <begin position="743"/>
        <end position="753"/>
    </location>
</feature>
<dbReference type="PRINTS" id="PR00790">
    <property type="entry name" value="PAMONOXGNASE"/>
</dbReference>
<feature type="binding site" evidence="13">
    <location>
        <position position="220"/>
    </location>
    <ligand>
        <name>Cu(2+)</name>
        <dbReference type="ChEBI" id="CHEBI:29036"/>
        <label>1</label>
        <note>catalytic</note>
    </ligand>
</feature>
<dbReference type="SUPFAM" id="SSF49742">
    <property type="entry name" value="PHM/PNGase F"/>
    <property type="match status" value="2"/>
</dbReference>
<dbReference type="PANTHER" id="PTHR10680:SF14">
    <property type="entry name" value="PEPTIDYL-GLYCINE ALPHA-AMIDATING MONOOXYGENASE"/>
    <property type="match status" value="1"/>
</dbReference>
<accession>A4RWP3</accession>
<organism evidence="21 22">
    <name type="scientific">Ostreococcus lucimarinus (strain CCE9901)</name>
    <dbReference type="NCBI Taxonomy" id="436017"/>
    <lineage>
        <taxon>Eukaryota</taxon>
        <taxon>Viridiplantae</taxon>
        <taxon>Chlorophyta</taxon>
        <taxon>Mamiellophyceae</taxon>
        <taxon>Mamiellales</taxon>
        <taxon>Bathycoccaceae</taxon>
        <taxon>Ostreococcus</taxon>
    </lineage>
</organism>
<keyword evidence="11" id="KW-0511">Multifunctional enzyme</keyword>
<evidence type="ECO:0000256" key="4">
    <source>
        <dbReference type="ARBA" id="ARBA00010263"/>
    </source>
</evidence>
<sequence length="774" mass="83228">MASTARVRRRASVILTMTLALMTVRADAKSQITRTLRMRTADARALTRDTYLYVPIRVPEGAWHVVKYEPSAKQEIVHHMLLYGCRDAAASGLDKVVGGMYSSGSHVATCGDGTSQALLYGWGKNAPPMHMPEDVGFRVGEGAFRVLVLEVHYLEKQSAGAVGKSGLDVILASGRPKMSASVLAWASYFSLQPGKKDELVAATCAYEQSRELKAFGFRVHTHDRGTIVRLDRLVGGDPGKPVRVLERDPQLPQEFELLSEKGTSLTVSAGDALRVTCSFDTTNETAVVNAGFGASHEMCNMYVMVYSDEPQYLSCLGSNDGSMGKFALEVGDAKQPIEDMDAVRARVVPSRVKWPALGGIGGIQATSDGEYVWMTNRGPNVWEAGSSLSEAKTIQEDAIVRMNLFTGAIDRAFGANAHVMPHGIRIAPDGSIWVTDTALHQVFQYSPDSGERVRAFGQAGVKRGGGEGFCAPADVLVLEDGSFIVADGYGLCPNRIARFGADGAYAGDFDLGSAGKVSVAHQLAYSQVRREIALADRENSRVILFDYAGKFKQAVDLSEHGFAYGLAWMGSSLEGLGGYYALCWTRDAPNPKTSLVRIFWTGDNAPVTHVWDLNAMGVIFKSPHVLAAQSSKNGGTASWGAGLTLHIGSTTSTIGKNYQRLWLGLNEPRALEPPSRSASAARGVAPPRLRAPAVLIAHPIAAILCAGLAVIALAHARRHRAPPAPSRPWPRDVESVAFRDFAADDDSDDDDSDAPPRDSAPIPPHRRGLKLAKD</sequence>
<feature type="transmembrane region" description="Helical" evidence="17">
    <location>
        <begin position="695"/>
        <end position="714"/>
    </location>
</feature>
<name>A4RWP3_OSTLU</name>
<evidence type="ECO:0000256" key="10">
    <source>
        <dbReference type="ARBA" id="ARBA00023239"/>
    </source>
</evidence>
<evidence type="ECO:0000256" key="3">
    <source>
        <dbReference type="ARBA" id="ARBA00006026"/>
    </source>
</evidence>
<protein>
    <submittedName>
        <fullName evidence="21">Peptidyl-glycine alpha-amidating monooxygenase-like protein</fullName>
    </submittedName>
</protein>
<dbReference type="PANTHER" id="PTHR10680">
    <property type="entry name" value="PEPTIDYL-GLYCINE ALPHA-AMIDATING MONOOXYGENASE"/>
    <property type="match status" value="1"/>
</dbReference>
<dbReference type="InterPro" id="IPR011042">
    <property type="entry name" value="6-blade_b-propeller_TolB-like"/>
</dbReference>
<dbReference type="GO" id="GO:0016020">
    <property type="term" value="C:membrane"/>
    <property type="evidence" value="ECO:0007669"/>
    <property type="project" value="InterPro"/>
</dbReference>
<evidence type="ECO:0000256" key="15">
    <source>
        <dbReference type="PROSITE-ProRule" id="PRU00504"/>
    </source>
</evidence>
<proteinExistence type="inferred from homology"/>
<keyword evidence="5 13" id="KW-0479">Metal-binding</keyword>
<comment type="similarity">
    <text evidence="3">In the C-terminal section; belongs to the peptidyl-alpha-hydroxyglycine alpha-amidating lyase family.</text>
</comment>
<evidence type="ECO:0000256" key="16">
    <source>
        <dbReference type="SAM" id="MobiDB-lite"/>
    </source>
</evidence>
<evidence type="ECO:0000256" key="8">
    <source>
        <dbReference type="ARBA" id="ARBA00023157"/>
    </source>
</evidence>
<keyword evidence="8 14" id="KW-1015">Disulfide bond</keyword>
<keyword evidence="9" id="KW-0325">Glycoprotein</keyword>
<dbReference type="KEGG" id="olu:OSTLU_15206"/>
<feature type="domain" description="Copper type II ascorbate-dependent monooxygenase N-terminal" evidence="19">
    <location>
        <begin position="47"/>
        <end position="156"/>
    </location>
</feature>
<gene>
    <name evidence="21" type="primary">PAM1</name>
    <name evidence="21" type="ORF">OSTLU_15206</name>
</gene>
<dbReference type="Gene3D" id="2.120.10.30">
    <property type="entry name" value="TolB, C-terminal domain"/>
    <property type="match status" value="1"/>
</dbReference>
<dbReference type="GO" id="GO:0004504">
    <property type="term" value="F:peptidylglycine monooxygenase activity"/>
    <property type="evidence" value="ECO:0007669"/>
    <property type="project" value="UniProtKB-EC"/>
</dbReference>
<keyword evidence="13" id="KW-0186">Copper</keyword>
<feature type="disulfide bond" evidence="14">
    <location>
        <begin position="277"/>
        <end position="299"/>
    </location>
</feature>
<dbReference type="Pfam" id="PF01436">
    <property type="entry name" value="NHL"/>
    <property type="match status" value="1"/>
</dbReference>
<dbReference type="Gene3D" id="2.60.120.230">
    <property type="match status" value="1"/>
</dbReference>